<proteinExistence type="predicted"/>
<reference evidence="1" key="1">
    <citation type="submission" date="2022-02" db="EMBL/GenBank/DDBJ databases">
        <title>Plant Genome Project.</title>
        <authorList>
            <person name="Zhang R.-G."/>
        </authorList>
    </citation>
    <scope>NUCLEOTIDE SEQUENCE</scope>
    <source>
        <strain evidence="1">AT1</strain>
    </source>
</reference>
<evidence type="ECO:0000313" key="2">
    <source>
        <dbReference type="Proteomes" id="UP001062846"/>
    </source>
</evidence>
<name>A0ACC0NXF1_RHOML</name>
<protein>
    <submittedName>
        <fullName evidence="1">Uncharacterized protein</fullName>
    </submittedName>
</protein>
<comment type="caution">
    <text evidence="1">The sequence shown here is derived from an EMBL/GenBank/DDBJ whole genome shotgun (WGS) entry which is preliminary data.</text>
</comment>
<keyword evidence="2" id="KW-1185">Reference proteome</keyword>
<dbReference type="Proteomes" id="UP001062846">
    <property type="component" value="Chromosome 5"/>
</dbReference>
<accession>A0ACC0NXF1</accession>
<gene>
    <name evidence="1" type="ORF">RHMOL_Rhmol05G0323500</name>
</gene>
<sequence>MENLFVVYTQINHPRPLELETGKLTMVFSMGKPCPSSICRKCVVIGILSGFVVCVEVPCDAAKCTYEELISPRYVLELPAGLEKTALAICSYGVLKSLCACNVSFEL</sequence>
<organism evidence="1 2">
    <name type="scientific">Rhododendron molle</name>
    <name type="common">Chinese azalea</name>
    <name type="synonym">Azalea mollis</name>
    <dbReference type="NCBI Taxonomy" id="49168"/>
    <lineage>
        <taxon>Eukaryota</taxon>
        <taxon>Viridiplantae</taxon>
        <taxon>Streptophyta</taxon>
        <taxon>Embryophyta</taxon>
        <taxon>Tracheophyta</taxon>
        <taxon>Spermatophyta</taxon>
        <taxon>Magnoliopsida</taxon>
        <taxon>eudicotyledons</taxon>
        <taxon>Gunneridae</taxon>
        <taxon>Pentapetalae</taxon>
        <taxon>asterids</taxon>
        <taxon>Ericales</taxon>
        <taxon>Ericaceae</taxon>
        <taxon>Ericoideae</taxon>
        <taxon>Rhodoreae</taxon>
        <taxon>Rhododendron</taxon>
    </lineage>
</organism>
<dbReference type="EMBL" id="CM046392">
    <property type="protein sequence ID" value="KAI8557278.1"/>
    <property type="molecule type" value="Genomic_DNA"/>
</dbReference>
<evidence type="ECO:0000313" key="1">
    <source>
        <dbReference type="EMBL" id="KAI8557278.1"/>
    </source>
</evidence>